<dbReference type="Proteomes" id="UP000451233">
    <property type="component" value="Unassembled WGS sequence"/>
</dbReference>
<dbReference type="Gene3D" id="2.40.160.50">
    <property type="entry name" value="membrane protein fhac: a member of the omp85/tpsb transporter family"/>
    <property type="match status" value="1"/>
</dbReference>
<keyword evidence="3" id="KW-0732">Signal</keyword>
<evidence type="ECO:0000313" key="7">
    <source>
        <dbReference type="EMBL" id="MXV17161.1"/>
    </source>
</evidence>
<protein>
    <submittedName>
        <fullName evidence="7">BamA/TamA family outer membrane protein</fullName>
    </submittedName>
</protein>
<dbReference type="PANTHER" id="PTHR12815:SF47">
    <property type="entry name" value="TRANSLOCATION AND ASSEMBLY MODULE SUBUNIT TAMA"/>
    <property type="match status" value="1"/>
</dbReference>
<organism evidence="7 8">
    <name type="scientific">Hufsiella ginkgonis</name>
    <dbReference type="NCBI Taxonomy" id="2695274"/>
    <lineage>
        <taxon>Bacteria</taxon>
        <taxon>Pseudomonadati</taxon>
        <taxon>Bacteroidota</taxon>
        <taxon>Sphingobacteriia</taxon>
        <taxon>Sphingobacteriales</taxon>
        <taxon>Sphingobacteriaceae</taxon>
        <taxon>Hufsiella</taxon>
    </lineage>
</organism>
<feature type="domain" description="Bacterial surface antigen (D15)" evidence="6">
    <location>
        <begin position="367"/>
        <end position="726"/>
    </location>
</feature>
<evidence type="ECO:0000259" key="6">
    <source>
        <dbReference type="Pfam" id="PF01103"/>
    </source>
</evidence>
<keyword evidence="4" id="KW-0472">Membrane</keyword>
<name>A0A7K1Y1R5_9SPHI</name>
<dbReference type="GO" id="GO:0019867">
    <property type="term" value="C:outer membrane"/>
    <property type="evidence" value="ECO:0007669"/>
    <property type="project" value="InterPro"/>
</dbReference>
<evidence type="ECO:0000313" key="8">
    <source>
        <dbReference type="Proteomes" id="UP000451233"/>
    </source>
</evidence>
<dbReference type="EMBL" id="WVHS01000004">
    <property type="protein sequence ID" value="MXV17161.1"/>
    <property type="molecule type" value="Genomic_DNA"/>
</dbReference>
<dbReference type="PANTHER" id="PTHR12815">
    <property type="entry name" value="SORTING AND ASSEMBLY MACHINERY SAMM50 PROTEIN FAMILY MEMBER"/>
    <property type="match status" value="1"/>
</dbReference>
<dbReference type="AlphaFoldDB" id="A0A7K1Y1R5"/>
<keyword evidence="8" id="KW-1185">Reference proteome</keyword>
<reference evidence="7 8" key="1">
    <citation type="submission" date="2019-11" db="EMBL/GenBank/DDBJ databases">
        <title>Pedobacter sp. HMF7056 Genome sequencing and assembly.</title>
        <authorList>
            <person name="Kang H."/>
            <person name="Kim H."/>
            <person name="Joh K."/>
        </authorList>
    </citation>
    <scope>NUCLEOTIDE SEQUENCE [LARGE SCALE GENOMIC DNA]</scope>
    <source>
        <strain evidence="7 8">HMF7056</strain>
    </source>
</reference>
<proteinExistence type="predicted"/>
<evidence type="ECO:0000256" key="2">
    <source>
        <dbReference type="ARBA" id="ARBA00022692"/>
    </source>
</evidence>
<keyword evidence="2" id="KW-0812">Transmembrane</keyword>
<evidence type="ECO:0000256" key="5">
    <source>
        <dbReference type="ARBA" id="ARBA00023237"/>
    </source>
</evidence>
<accession>A0A7K1Y1R5</accession>
<gene>
    <name evidence="7" type="ORF">GS398_17805</name>
</gene>
<keyword evidence="5" id="KW-0998">Cell outer membrane</keyword>
<dbReference type="InterPro" id="IPR000184">
    <property type="entry name" value="Bac_surfAg_D15"/>
</dbReference>
<comment type="caution">
    <text evidence="7">The sequence shown here is derived from an EMBL/GenBank/DDBJ whole genome shotgun (WGS) entry which is preliminary data.</text>
</comment>
<dbReference type="RefSeq" id="WP_160908161.1">
    <property type="nucleotide sequence ID" value="NZ_WVHS01000004.1"/>
</dbReference>
<dbReference type="Gene3D" id="3.10.20.310">
    <property type="entry name" value="membrane protein fhac"/>
    <property type="match status" value="1"/>
</dbReference>
<evidence type="ECO:0000256" key="3">
    <source>
        <dbReference type="ARBA" id="ARBA00022729"/>
    </source>
</evidence>
<sequence>MNKISAYWLLLVAGLILSACSTTKYVPENDRLYLGGTVKVKDKDVKKQERKLLEADLNTLLRPRPNSSILGIRFKLMIYGLRSKSGKGLGSWLARKFGEPPVLFSTVKVDYNQKLVSNRLENRGYFRATDTTDTIFKGAKKVKLEYHAFPGPQYMINSVKFTTDSSDLGKAVSATAAASFLKVGDAYNLDVVKSERERIDGHLKEQGFYFFSPEDLIVQVDSTNNEHKVDMYVNIKRTTSEKARDIYSINNIYIYPNYRLRDTTATSRKTMTFYDDFYVIDPRKTFKPQIFSRTMFFRKGDVYNRIDHNLSLNRLVNLGTFKFVKNRFEEADSAGKPMLDVYYQLTPYQRKSIRAEVTGRTNSANFTGSEFTLSWRNRNAFKGAELLTFSTYISTDVQVSSASKSFNNIYRYGAEATLSIPKFIVPFKVRSNSAYIPRTKISLGYDFLNRPDSYTLTSLRSSFGYTWKENVRKEHQLSVLALNYLQPSKVTPYYDSVSNVNPTLKHTIEKQFTIGPIYNYNYTNTNETFKKNTFYFNGNIDISGNIPGLTSVISTPFSKYIRVEGDFRHYRKLGLNSTLASRIIAGYGYSYASSTSMPYVKQFFIGGTNSLRGFRARTLGPGTYRDPSIGTNTVTADQSGDIKLEMNTEFRPTLAGIVKGALFIDAGNIWLQNAETGALARPGVKFSKDFLNELAMDAGFGLRFDLSFLILRTDLAFPIRKPWLPKGDRWVLSDVNFGDKAWRKDNLIFNLAIGYPF</sequence>
<dbReference type="Pfam" id="PF01103">
    <property type="entry name" value="Omp85"/>
    <property type="match status" value="1"/>
</dbReference>
<dbReference type="PROSITE" id="PS51257">
    <property type="entry name" value="PROKAR_LIPOPROTEIN"/>
    <property type="match status" value="1"/>
</dbReference>
<comment type="subcellular location">
    <subcellularLocation>
        <location evidence="1">Membrane</location>
    </subcellularLocation>
</comment>
<evidence type="ECO:0000256" key="4">
    <source>
        <dbReference type="ARBA" id="ARBA00023136"/>
    </source>
</evidence>
<dbReference type="InterPro" id="IPR039910">
    <property type="entry name" value="D15-like"/>
</dbReference>
<evidence type="ECO:0000256" key="1">
    <source>
        <dbReference type="ARBA" id="ARBA00004370"/>
    </source>
</evidence>